<reference evidence="3 4" key="1">
    <citation type="submission" date="2013-01" db="EMBL/GenBank/DDBJ databases">
        <authorList>
            <person name="Bench S."/>
        </authorList>
    </citation>
    <scope>NUCLEOTIDE SEQUENCE [LARGE SCALE GENOMIC DNA]</scope>
    <source>
        <strain evidence="3 4">WH 0005</strain>
    </source>
</reference>
<dbReference type="Pfam" id="PF12770">
    <property type="entry name" value="CHAT"/>
    <property type="match status" value="1"/>
</dbReference>
<gene>
    <name evidence="3" type="ORF">CWATWH0005_5593</name>
</gene>
<dbReference type="Gene3D" id="1.25.40.10">
    <property type="entry name" value="Tetratricopeptide repeat domain"/>
    <property type="match status" value="2"/>
</dbReference>
<dbReference type="RefSeq" id="WP_021833717.1">
    <property type="nucleotide sequence ID" value="NZ_CAQL01000937.1"/>
</dbReference>
<feature type="domain" description="CHAT" evidence="2">
    <location>
        <begin position="576"/>
        <end position="832"/>
    </location>
</feature>
<feature type="repeat" description="TPR" evidence="1">
    <location>
        <begin position="187"/>
        <end position="220"/>
    </location>
</feature>
<evidence type="ECO:0000313" key="3">
    <source>
        <dbReference type="EMBL" id="CCQ57986.1"/>
    </source>
</evidence>
<organism evidence="3 4">
    <name type="scientific">Crocosphaera watsonii WH 0005</name>
    <dbReference type="NCBI Taxonomy" id="423472"/>
    <lineage>
        <taxon>Bacteria</taxon>
        <taxon>Bacillati</taxon>
        <taxon>Cyanobacteriota</taxon>
        <taxon>Cyanophyceae</taxon>
        <taxon>Oscillatoriophycideae</taxon>
        <taxon>Chroococcales</taxon>
        <taxon>Aphanothecaceae</taxon>
        <taxon>Crocosphaera</taxon>
    </lineage>
</organism>
<dbReference type="SMART" id="SM00028">
    <property type="entry name" value="TPR"/>
    <property type="match status" value="4"/>
</dbReference>
<dbReference type="InterPro" id="IPR024983">
    <property type="entry name" value="CHAT_dom"/>
</dbReference>
<dbReference type="PROSITE" id="PS50005">
    <property type="entry name" value="TPR"/>
    <property type="match status" value="1"/>
</dbReference>
<dbReference type="Proteomes" id="UP000017981">
    <property type="component" value="Unassembled WGS sequence"/>
</dbReference>
<dbReference type="AlphaFoldDB" id="T2IWE4"/>
<dbReference type="InterPro" id="IPR011990">
    <property type="entry name" value="TPR-like_helical_dom_sf"/>
</dbReference>
<keyword evidence="1" id="KW-0802">TPR repeat</keyword>
<dbReference type="PANTHER" id="PTHR10098:SF112">
    <property type="entry name" value="SLR0380 PROTEIN"/>
    <property type="match status" value="1"/>
</dbReference>
<reference evidence="3 4" key="2">
    <citation type="submission" date="2013-09" db="EMBL/GenBank/DDBJ databases">
        <title>Whole genome comparison of six Crocosphaera watsonii strains with differing phenotypes.</title>
        <authorList>
            <person name="Bench S.R."/>
            <person name="Heller P."/>
            <person name="Frank I."/>
            <person name="Arciniega M."/>
            <person name="Shilova I.N."/>
            <person name="Zehr J.P."/>
        </authorList>
    </citation>
    <scope>NUCLEOTIDE SEQUENCE [LARGE SCALE GENOMIC DNA]</scope>
    <source>
        <strain evidence="3 4">WH 0005</strain>
    </source>
</reference>
<proteinExistence type="predicted"/>
<evidence type="ECO:0000313" key="4">
    <source>
        <dbReference type="Proteomes" id="UP000017981"/>
    </source>
</evidence>
<comment type="caution">
    <text evidence="3">The sequence shown here is derived from an EMBL/GenBank/DDBJ whole genome shotgun (WGS) entry which is preliminary data.</text>
</comment>
<dbReference type="PANTHER" id="PTHR10098">
    <property type="entry name" value="RAPSYN-RELATED"/>
    <property type="match status" value="1"/>
</dbReference>
<dbReference type="EMBL" id="CAQL01000937">
    <property type="protein sequence ID" value="CCQ57986.1"/>
    <property type="molecule type" value="Genomic_DNA"/>
</dbReference>
<dbReference type="SUPFAM" id="SSF48452">
    <property type="entry name" value="TPR-like"/>
    <property type="match status" value="2"/>
</dbReference>
<accession>T2IWE4</accession>
<name>T2IWE4_CROWT</name>
<evidence type="ECO:0000256" key="1">
    <source>
        <dbReference type="PROSITE-ProRule" id="PRU00339"/>
    </source>
</evidence>
<evidence type="ECO:0000259" key="2">
    <source>
        <dbReference type="Pfam" id="PF12770"/>
    </source>
</evidence>
<dbReference type="InterPro" id="IPR019734">
    <property type="entry name" value="TPR_rpt"/>
</dbReference>
<protein>
    <recommendedName>
        <fullName evidence="2">CHAT domain-containing protein</fullName>
    </recommendedName>
</protein>
<sequence>MGYLFLFLKKSRFWMFFIFTVIIILVLHGISSLQGTPLQAASYSYQLTRYDKRTQTTIVSIPSASLASSTKEQQLASYYYWQGKYQLAIDLWESLLKSLTPVESIKIHGYLGVAYQEIGQIGRAIHHFKVASEFYSAHPHTNQRQLTEVLIAMGQTLNELGQGKRAMVPLQQALSITEDNNFPRLQTITYRHLGTAYLIIDEFDQAVTAYTRSRELASVHELPLELVRTLNNLTQALVKRKARYQSQATAAATEGNISEENRLLFLAKQNHSLAKQTANRALNLSLKSQNLATVQAMINLMQLEPQVDYRSQAEKILLTSGNKRTVAQLLQSLAQLESDPKAIKLLETANKIGEQLGDFRISSYALGALGRMYEEAGDYPKALEITRQAQWAAQRVMAADSLYRWQWQAARLYQSTNQPQLAKKAYRGAIATLQKLREEIANASPEFQIDLQEDIEPVYRQFLGLLLENQPKTPELKEALNVINQLQLTELQSFFGDACLEIKQAQLNNDRSLPADTARIHTLILPQSTQIIIEWTDGSISSHAAVIDAQQIQQKLETWRRQLESSRIPLGYRNSSELFYDLLIRPIEGDLASTSIKHLIFVNDGLLRNIPMATLHDGQKFLIEKYTISNSLGINVKFSQPTTNYRASVFGLSFPVNDFPALPYVTKETQGVIDILGGKKFVNEAFTVSNLQQEVASNLPVVHLATHGQFGGTAKSTFIQTFERPLFLREFEQVLSQRIDPIQLLTLSACQTAMGNKRAVLGLAGVALRSGVRSVLATLWSVKDNEVVPLISRFYQYWQQGLSLEEAYQKTLIEFLHQTGSHPKNWSGFVLINH</sequence>